<evidence type="ECO:0000256" key="1">
    <source>
        <dbReference type="ARBA" id="ARBA00022737"/>
    </source>
</evidence>
<dbReference type="SMART" id="SM00248">
    <property type="entry name" value="ANK"/>
    <property type="match status" value="2"/>
</dbReference>
<dbReference type="PANTHER" id="PTHR24171">
    <property type="entry name" value="ANKYRIN REPEAT DOMAIN-CONTAINING PROTEIN 39-RELATED"/>
    <property type="match status" value="1"/>
</dbReference>
<evidence type="ECO:0000256" key="2">
    <source>
        <dbReference type="ARBA" id="ARBA00023043"/>
    </source>
</evidence>
<keyword evidence="5" id="KW-1185">Reference proteome</keyword>
<dbReference type="Gene3D" id="1.25.40.20">
    <property type="entry name" value="Ankyrin repeat-containing domain"/>
    <property type="match status" value="1"/>
</dbReference>
<proteinExistence type="predicted"/>
<dbReference type="InterPro" id="IPR036770">
    <property type="entry name" value="Ankyrin_rpt-contain_sf"/>
</dbReference>
<dbReference type="Pfam" id="PF12796">
    <property type="entry name" value="Ank_2"/>
    <property type="match status" value="1"/>
</dbReference>
<gene>
    <name evidence="4" type="primary">ANKRD39</name>
    <name evidence="4" type="ORF">EVAR_72466_1</name>
</gene>
<protein>
    <submittedName>
        <fullName evidence="4">Ankyrin repeat domain-containing protein 39</fullName>
    </submittedName>
</protein>
<dbReference type="SUPFAM" id="SSF48403">
    <property type="entry name" value="Ankyrin repeat"/>
    <property type="match status" value="1"/>
</dbReference>
<feature type="repeat" description="ANK" evidence="3">
    <location>
        <begin position="6"/>
        <end position="30"/>
    </location>
</feature>
<evidence type="ECO:0000256" key="3">
    <source>
        <dbReference type="PROSITE-ProRule" id="PRU00023"/>
    </source>
</evidence>
<dbReference type="EMBL" id="BGZK01003259">
    <property type="protein sequence ID" value="GBO99290.1"/>
    <property type="molecule type" value="Genomic_DNA"/>
</dbReference>
<dbReference type="PROSITE" id="PS50088">
    <property type="entry name" value="ANK_REPEAT"/>
    <property type="match status" value="1"/>
</dbReference>
<dbReference type="OrthoDB" id="539213at2759"/>
<reference evidence="4 5" key="1">
    <citation type="journal article" date="2019" name="Commun. Biol.">
        <title>The bagworm genome reveals a unique fibroin gene that provides high tensile strength.</title>
        <authorList>
            <person name="Kono N."/>
            <person name="Nakamura H."/>
            <person name="Ohtoshi R."/>
            <person name="Tomita M."/>
            <person name="Numata K."/>
            <person name="Arakawa K."/>
        </authorList>
    </citation>
    <scope>NUCLEOTIDE SEQUENCE [LARGE SCALE GENOMIC DNA]</scope>
</reference>
<dbReference type="Proteomes" id="UP000299102">
    <property type="component" value="Unassembled WGS sequence"/>
</dbReference>
<dbReference type="PANTHER" id="PTHR24171:SF9">
    <property type="entry name" value="ANKYRIN REPEAT DOMAIN-CONTAINING PROTEIN 39"/>
    <property type="match status" value="1"/>
</dbReference>
<accession>A0A4C1SDV8</accession>
<dbReference type="PRINTS" id="PR01415">
    <property type="entry name" value="ANKYRIN"/>
</dbReference>
<dbReference type="PROSITE" id="PS50297">
    <property type="entry name" value="ANK_REP_REGION"/>
    <property type="match status" value="1"/>
</dbReference>
<dbReference type="AlphaFoldDB" id="A0A4C1SDV8"/>
<sequence>MDHDNCDYTALQYAARNGNVDICKLLLSEGKADIDAVTKGGATALHRAAMMVKLLIDSNANVELKDEDGQTAFVLRLVVI</sequence>
<organism evidence="4 5">
    <name type="scientific">Eumeta variegata</name>
    <name type="common">Bagworm moth</name>
    <name type="synonym">Eumeta japonica</name>
    <dbReference type="NCBI Taxonomy" id="151549"/>
    <lineage>
        <taxon>Eukaryota</taxon>
        <taxon>Metazoa</taxon>
        <taxon>Ecdysozoa</taxon>
        <taxon>Arthropoda</taxon>
        <taxon>Hexapoda</taxon>
        <taxon>Insecta</taxon>
        <taxon>Pterygota</taxon>
        <taxon>Neoptera</taxon>
        <taxon>Endopterygota</taxon>
        <taxon>Lepidoptera</taxon>
        <taxon>Glossata</taxon>
        <taxon>Ditrysia</taxon>
        <taxon>Tineoidea</taxon>
        <taxon>Psychidae</taxon>
        <taxon>Oiketicinae</taxon>
        <taxon>Eumeta</taxon>
    </lineage>
</organism>
<evidence type="ECO:0000313" key="5">
    <source>
        <dbReference type="Proteomes" id="UP000299102"/>
    </source>
</evidence>
<dbReference type="STRING" id="151549.A0A4C1SDV8"/>
<keyword evidence="2 3" id="KW-0040">ANK repeat</keyword>
<comment type="caution">
    <text evidence="4">The sequence shown here is derived from an EMBL/GenBank/DDBJ whole genome shotgun (WGS) entry which is preliminary data.</text>
</comment>
<evidence type="ECO:0000313" key="4">
    <source>
        <dbReference type="EMBL" id="GBO99290.1"/>
    </source>
</evidence>
<name>A0A4C1SDV8_EUMVA</name>
<keyword evidence="1" id="KW-0677">Repeat</keyword>
<dbReference type="InterPro" id="IPR002110">
    <property type="entry name" value="Ankyrin_rpt"/>
</dbReference>